<evidence type="ECO:0000256" key="2">
    <source>
        <dbReference type="ARBA" id="ARBA00012729"/>
    </source>
</evidence>
<dbReference type="GO" id="GO:0016787">
    <property type="term" value="F:hydrolase activity"/>
    <property type="evidence" value="ECO:0007669"/>
    <property type="project" value="UniProtKB-KW"/>
</dbReference>
<dbReference type="InterPro" id="IPR011583">
    <property type="entry name" value="Chitinase_II/V-like_cat"/>
</dbReference>
<dbReference type="PANTHER" id="PTHR11177">
    <property type="entry name" value="CHITINASE"/>
    <property type="match status" value="1"/>
</dbReference>
<evidence type="ECO:0000256" key="6">
    <source>
        <dbReference type="RuleBase" id="RU000489"/>
    </source>
</evidence>
<evidence type="ECO:0000256" key="5">
    <source>
        <dbReference type="ARBA" id="ARBA00023295"/>
    </source>
</evidence>
<organism evidence="9 10">
    <name type="scientific">Cohnella silvisoli</name>
    <dbReference type="NCBI Taxonomy" id="2873699"/>
    <lineage>
        <taxon>Bacteria</taxon>
        <taxon>Bacillati</taxon>
        <taxon>Bacillota</taxon>
        <taxon>Bacilli</taxon>
        <taxon>Bacillales</taxon>
        <taxon>Paenibacillaceae</taxon>
        <taxon>Cohnella</taxon>
    </lineage>
</organism>
<keyword evidence="5 6" id="KW-0326">Glycosidase</keyword>
<dbReference type="PROSITE" id="PS51910">
    <property type="entry name" value="GH18_2"/>
    <property type="match status" value="1"/>
</dbReference>
<keyword evidence="3 6" id="KW-0378">Hydrolase</keyword>
<comment type="caution">
    <text evidence="9">The sequence shown here is derived from an EMBL/GenBank/DDBJ whole genome shotgun (WGS) entry which is preliminary data.</text>
</comment>
<keyword evidence="4" id="KW-0146">Chitin degradation</keyword>
<keyword evidence="4" id="KW-0624">Polysaccharide degradation</keyword>
<evidence type="ECO:0000313" key="9">
    <source>
        <dbReference type="EMBL" id="MEQ4483314.1"/>
    </source>
</evidence>
<dbReference type="InterPro" id="IPR001579">
    <property type="entry name" value="Glyco_hydro_18_chit_AS"/>
</dbReference>
<keyword evidence="4" id="KW-0119">Carbohydrate metabolism</keyword>
<sequence>MTSRTFKSVLILLFVIVGFAIISTPSGHAGSEIKVTYNNSQIVFASKPVTLNGTTYVETRPFIQPIGLQVGWVNKTKFRLSNTNLTIDMEVNIATAYVNGRKTTLAAAPTKIGSTLFLPVRPIAALTNHNLIWIAAANTIAITSKAAQIPALPSVSYKVIAYYPSWATYQDFDVSNIAAPNITHVNYAFANIKDGKVVLGDPWTDKSNFRQLQTLKKANPKLKALISVGGWTWSGQFSDISLSQYSRTKFADSAVQFIRDYDFDGVDLDWEYPVSGGLTSNHARPADKHNFTLLLRTIRDKLDAVQLKNGKTYSLTIAAGSFPAYVTNTEIDQVADIVDWINLMTYDYHGDWEDVSNHNAPLYADPNDPVNAKSNINSTVNLYLKAGVPSNKLVLGIPFYGRSWTNCGAANQGQYQTCNGVADGVIADGIHEYGNLENQGWINGKGYVRYWNDNSKVPWLYNKSTGTFVSYEDPESIAYKAQYIKSKGLGGAMLWELSQDFNQTLLNKLLDSLK</sequence>
<feature type="domain" description="GH18" evidence="8">
    <location>
        <begin position="157"/>
        <end position="514"/>
    </location>
</feature>
<dbReference type="InterPro" id="IPR001223">
    <property type="entry name" value="Glyco_hydro18_cat"/>
</dbReference>
<evidence type="ECO:0000256" key="3">
    <source>
        <dbReference type="ARBA" id="ARBA00022801"/>
    </source>
</evidence>
<comment type="catalytic activity">
    <reaction evidence="1">
        <text>Random endo-hydrolysis of N-acetyl-beta-D-glucosaminide (1-&gt;4)-beta-linkages in chitin and chitodextrins.</text>
        <dbReference type="EC" id="3.2.1.14"/>
    </reaction>
</comment>
<keyword evidence="10" id="KW-1185">Reference proteome</keyword>
<dbReference type="CDD" id="cd06548">
    <property type="entry name" value="GH18_chitinase"/>
    <property type="match status" value="1"/>
</dbReference>
<accession>A0ABV1KT81</accession>
<dbReference type="Pfam" id="PF07833">
    <property type="entry name" value="Cu_amine_oxidN1"/>
    <property type="match status" value="1"/>
</dbReference>
<dbReference type="InterPro" id="IPR029070">
    <property type="entry name" value="Chitinase_insertion_sf"/>
</dbReference>
<gene>
    <name evidence="9" type="ORF">QJS35_13025</name>
</gene>
<dbReference type="EMBL" id="JASKHM010000007">
    <property type="protein sequence ID" value="MEQ4483314.1"/>
    <property type="molecule type" value="Genomic_DNA"/>
</dbReference>
<dbReference type="SMART" id="SM00636">
    <property type="entry name" value="Glyco_18"/>
    <property type="match status" value="1"/>
</dbReference>
<evidence type="ECO:0000256" key="1">
    <source>
        <dbReference type="ARBA" id="ARBA00000822"/>
    </source>
</evidence>
<dbReference type="InterPro" id="IPR012854">
    <property type="entry name" value="Cu_amine_oxidase-like_N"/>
</dbReference>
<evidence type="ECO:0000313" key="10">
    <source>
        <dbReference type="Proteomes" id="UP001493487"/>
    </source>
</evidence>
<dbReference type="Pfam" id="PF00704">
    <property type="entry name" value="Glyco_hydro_18"/>
    <property type="match status" value="1"/>
</dbReference>
<dbReference type="PANTHER" id="PTHR11177:SF317">
    <property type="entry name" value="CHITINASE 12-RELATED"/>
    <property type="match status" value="1"/>
</dbReference>
<evidence type="ECO:0000256" key="4">
    <source>
        <dbReference type="ARBA" id="ARBA00023024"/>
    </source>
</evidence>
<dbReference type="SUPFAM" id="SSF55383">
    <property type="entry name" value="Copper amine oxidase, domain N"/>
    <property type="match status" value="1"/>
</dbReference>
<dbReference type="RefSeq" id="WP_232185946.1">
    <property type="nucleotide sequence ID" value="NZ_JAIOAP010000006.1"/>
</dbReference>
<evidence type="ECO:0000256" key="7">
    <source>
        <dbReference type="RuleBase" id="RU004453"/>
    </source>
</evidence>
<protein>
    <recommendedName>
        <fullName evidence="2">chitinase</fullName>
        <ecNumber evidence="2">3.2.1.14</ecNumber>
    </recommendedName>
</protein>
<dbReference type="EC" id="3.2.1.14" evidence="2"/>
<dbReference type="SUPFAM" id="SSF51445">
    <property type="entry name" value="(Trans)glycosidases"/>
    <property type="match status" value="1"/>
</dbReference>
<comment type="similarity">
    <text evidence="7">Belongs to the glycosyl hydrolase 18 family.</text>
</comment>
<name>A0ABV1KT81_9BACL</name>
<proteinExistence type="inferred from homology"/>
<evidence type="ECO:0000259" key="8">
    <source>
        <dbReference type="PROSITE" id="PS51910"/>
    </source>
</evidence>
<dbReference type="Gene3D" id="3.20.20.80">
    <property type="entry name" value="Glycosidases"/>
    <property type="match status" value="1"/>
</dbReference>
<dbReference type="InterPro" id="IPR050314">
    <property type="entry name" value="Glycosyl_Hydrlase_18"/>
</dbReference>
<dbReference type="InterPro" id="IPR036582">
    <property type="entry name" value="Mao_N_sf"/>
</dbReference>
<dbReference type="Gene3D" id="3.30.457.10">
    <property type="entry name" value="Copper amine oxidase-like, N-terminal domain"/>
    <property type="match status" value="1"/>
</dbReference>
<dbReference type="SUPFAM" id="SSF54556">
    <property type="entry name" value="Chitinase insertion domain"/>
    <property type="match status" value="1"/>
</dbReference>
<dbReference type="Proteomes" id="UP001493487">
    <property type="component" value="Unassembled WGS sequence"/>
</dbReference>
<reference evidence="9 10" key="1">
    <citation type="journal article" date="2023" name="Genome Announc.">
        <title>Pan-Genome Analyses of the Genus Cohnella and Proposal of the Novel Species Cohnella silvisoli sp. nov., Isolated from Forest Soil.</title>
        <authorList>
            <person name="Wang C."/>
            <person name="Mao L."/>
            <person name="Bao G."/>
            <person name="Zhu H."/>
        </authorList>
    </citation>
    <scope>NUCLEOTIDE SEQUENCE [LARGE SCALE GENOMIC DNA]</scope>
    <source>
        <strain evidence="9 10">NL03-T5-1</strain>
    </source>
</reference>
<dbReference type="InterPro" id="IPR017853">
    <property type="entry name" value="GH"/>
</dbReference>
<dbReference type="Gene3D" id="3.10.50.10">
    <property type="match status" value="1"/>
</dbReference>
<dbReference type="PROSITE" id="PS01095">
    <property type="entry name" value="GH18_1"/>
    <property type="match status" value="1"/>
</dbReference>